<evidence type="ECO:0000256" key="4">
    <source>
        <dbReference type="ARBA" id="ARBA00011218"/>
    </source>
</evidence>
<keyword evidence="7" id="KW-0662">Pyridine nucleotide biosynthesis</keyword>
<dbReference type="InterPro" id="IPR004393">
    <property type="entry name" value="NadC"/>
</dbReference>
<dbReference type="Pfam" id="PF02749">
    <property type="entry name" value="QRPTase_N"/>
    <property type="match status" value="1"/>
</dbReference>
<dbReference type="GO" id="GO:0034213">
    <property type="term" value="P:quinolinate catabolic process"/>
    <property type="evidence" value="ECO:0007669"/>
    <property type="project" value="TreeGrafter"/>
</dbReference>
<evidence type="ECO:0000256" key="1">
    <source>
        <dbReference type="ARBA" id="ARBA00003237"/>
    </source>
</evidence>
<comment type="subunit">
    <text evidence="4">Hexamer formed by 3 homodimers.</text>
</comment>
<proteinExistence type="inferred from homology"/>
<dbReference type="InterPro" id="IPR013785">
    <property type="entry name" value="Aldolase_TIM"/>
</dbReference>
<dbReference type="PANTHER" id="PTHR32179:SF3">
    <property type="entry name" value="NICOTINATE-NUCLEOTIDE PYROPHOSPHORYLASE [CARBOXYLATING]"/>
    <property type="match status" value="1"/>
</dbReference>
<dbReference type="Gene3D" id="3.20.20.70">
    <property type="entry name" value="Aldolase class I"/>
    <property type="match status" value="1"/>
</dbReference>
<dbReference type="SUPFAM" id="SSF54675">
    <property type="entry name" value="Nicotinate/Quinolinate PRTase N-terminal domain-like"/>
    <property type="match status" value="1"/>
</dbReference>
<evidence type="ECO:0000313" key="18">
    <source>
        <dbReference type="EMBL" id="GFP25684.1"/>
    </source>
</evidence>
<evidence type="ECO:0000256" key="13">
    <source>
        <dbReference type="PIRNR" id="PIRNR006250"/>
    </source>
</evidence>
<evidence type="ECO:0000256" key="10">
    <source>
        <dbReference type="ARBA" id="ARBA00033102"/>
    </source>
</evidence>
<reference evidence="19 20" key="1">
    <citation type="journal article" date="2020" name="Front. Microbiol.">
        <title>Single-cell genomics of novel Actinobacteria with the Wood-Ljungdahl pathway discovered in a serpentinizing system.</title>
        <authorList>
            <person name="Merino N."/>
            <person name="Kawai M."/>
            <person name="Boyd E.S."/>
            <person name="Colman D.R."/>
            <person name="McGlynn S.E."/>
            <person name="Nealson K.H."/>
            <person name="Kurokawa K."/>
            <person name="Hongoh Y."/>
        </authorList>
    </citation>
    <scope>NUCLEOTIDE SEQUENCE [LARGE SCALE GENOMIC DNA]</scope>
    <source>
        <strain evidence="17 20">S06</strain>
        <strain evidence="18 19">S25</strain>
    </source>
</reference>
<evidence type="ECO:0000259" key="15">
    <source>
        <dbReference type="Pfam" id="PF01729"/>
    </source>
</evidence>
<comment type="pathway">
    <text evidence="2">Cofactor biosynthesis; NAD(+) biosynthesis; nicotinate D-ribonucleotide from quinolinate: step 1/1.</text>
</comment>
<protein>
    <recommendedName>
        <fullName evidence="6">Nicotinate-nucleotide pyrophosphorylase [carboxylating]</fullName>
        <ecNumber evidence="5">2.4.2.19</ecNumber>
    </recommendedName>
    <alternativeName>
        <fullName evidence="12">Probable nicotinate-nucleotide pyrophosphorylase [carboxylating]</fullName>
    </alternativeName>
    <alternativeName>
        <fullName evidence="10">Quinolinate phosphoribosyltransferase [decarboxylating]</fullName>
    </alternativeName>
</protein>
<dbReference type="InterPro" id="IPR002638">
    <property type="entry name" value="Quinolinate_PRibosylTrfase_C"/>
</dbReference>
<evidence type="ECO:0000256" key="14">
    <source>
        <dbReference type="PIRSR" id="PIRSR006250-1"/>
    </source>
</evidence>
<dbReference type="Proteomes" id="UP000543224">
    <property type="component" value="Unassembled WGS sequence"/>
</dbReference>
<dbReference type="InterPro" id="IPR037128">
    <property type="entry name" value="Quinolinate_PRibosylTase_N_sf"/>
</dbReference>
<evidence type="ECO:0000256" key="8">
    <source>
        <dbReference type="ARBA" id="ARBA00022676"/>
    </source>
</evidence>
<evidence type="ECO:0000313" key="17">
    <source>
        <dbReference type="EMBL" id="GFP21290.1"/>
    </source>
</evidence>
<dbReference type="Pfam" id="PF01729">
    <property type="entry name" value="QRPTase_C"/>
    <property type="match status" value="1"/>
</dbReference>
<evidence type="ECO:0000256" key="11">
    <source>
        <dbReference type="ARBA" id="ARBA00047445"/>
    </source>
</evidence>
<evidence type="ECO:0000256" key="5">
    <source>
        <dbReference type="ARBA" id="ARBA00011944"/>
    </source>
</evidence>
<comment type="similarity">
    <text evidence="3 13">Belongs to the NadC/ModD family.</text>
</comment>
<name>A0A6V8P1Z6_9ACTN</name>
<dbReference type="CDD" id="cd01572">
    <property type="entry name" value="QPRTase"/>
    <property type="match status" value="1"/>
</dbReference>
<comment type="function">
    <text evidence="1">Involved in the catabolism of quinolinic acid (QA).</text>
</comment>
<dbReference type="EMBL" id="BLRV01000032">
    <property type="protein sequence ID" value="GFP21290.1"/>
    <property type="molecule type" value="Genomic_DNA"/>
</dbReference>
<dbReference type="EC" id="2.4.2.19" evidence="5"/>
<dbReference type="Gene3D" id="3.90.1170.20">
    <property type="entry name" value="Quinolinate phosphoribosyl transferase, N-terminal domain"/>
    <property type="match status" value="1"/>
</dbReference>
<dbReference type="UniPathway" id="UPA00253">
    <property type="reaction ID" value="UER00331"/>
</dbReference>
<keyword evidence="9 13" id="KW-0808">Transferase</keyword>
<evidence type="ECO:0000313" key="20">
    <source>
        <dbReference type="Proteomes" id="UP000580051"/>
    </source>
</evidence>
<feature type="binding site" evidence="14">
    <location>
        <position position="195"/>
    </location>
    <ligand>
        <name>substrate</name>
    </ligand>
</feature>
<dbReference type="GO" id="GO:0005737">
    <property type="term" value="C:cytoplasm"/>
    <property type="evidence" value="ECO:0007669"/>
    <property type="project" value="TreeGrafter"/>
</dbReference>
<dbReference type="GO" id="GO:0009435">
    <property type="term" value="P:NAD+ biosynthetic process"/>
    <property type="evidence" value="ECO:0007669"/>
    <property type="project" value="UniProtKB-UniPathway"/>
</dbReference>
<dbReference type="GO" id="GO:0004514">
    <property type="term" value="F:nicotinate-nucleotide diphosphorylase (carboxylating) activity"/>
    <property type="evidence" value="ECO:0007669"/>
    <property type="project" value="UniProtKB-EC"/>
</dbReference>
<evidence type="ECO:0000256" key="2">
    <source>
        <dbReference type="ARBA" id="ARBA00004893"/>
    </source>
</evidence>
<evidence type="ECO:0000259" key="16">
    <source>
        <dbReference type="Pfam" id="PF02749"/>
    </source>
</evidence>
<feature type="binding site" evidence="14">
    <location>
        <position position="165"/>
    </location>
    <ligand>
        <name>substrate</name>
    </ligand>
</feature>
<comment type="catalytic activity">
    <reaction evidence="11">
        <text>nicotinate beta-D-ribonucleotide + CO2 + diphosphate = quinolinate + 5-phospho-alpha-D-ribose 1-diphosphate + 2 H(+)</text>
        <dbReference type="Rhea" id="RHEA:12733"/>
        <dbReference type="ChEBI" id="CHEBI:15378"/>
        <dbReference type="ChEBI" id="CHEBI:16526"/>
        <dbReference type="ChEBI" id="CHEBI:29959"/>
        <dbReference type="ChEBI" id="CHEBI:33019"/>
        <dbReference type="ChEBI" id="CHEBI:57502"/>
        <dbReference type="ChEBI" id="CHEBI:58017"/>
        <dbReference type="EC" id="2.4.2.19"/>
    </reaction>
</comment>
<evidence type="ECO:0000256" key="6">
    <source>
        <dbReference type="ARBA" id="ARBA00020990"/>
    </source>
</evidence>
<dbReference type="InterPro" id="IPR027277">
    <property type="entry name" value="NadC/ModD"/>
</dbReference>
<dbReference type="PIRSF" id="PIRSF006250">
    <property type="entry name" value="NadC_ModD"/>
    <property type="match status" value="1"/>
</dbReference>
<dbReference type="Proteomes" id="UP000580051">
    <property type="component" value="Unassembled WGS sequence"/>
</dbReference>
<dbReference type="NCBIfam" id="TIGR00078">
    <property type="entry name" value="nadC"/>
    <property type="match status" value="1"/>
</dbReference>
<evidence type="ECO:0000313" key="19">
    <source>
        <dbReference type="Proteomes" id="UP000543224"/>
    </source>
</evidence>
<feature type="binding site" evidence="14">
    <location>
        <begin position="131"/>
        <end position="133"/>
    </location>
    <ligand>
        <name>substrate</name>
    </ligand>
</feature>
<feature type="binding site" evidence="14">
    <location>
        <position position="155"/>
    </location>
    <ligand>
        <name>substrate</name>
    </ligand>
</feature>
<feature type="domain" description="Quinolinate phosphoribosyl transferase C-terminal" evidence="15">
    <location>
        <begin position="110"/>
        <end position="275"/>
    </location>
</feature>
<sequence length="287" mass="31291">MIDHRLRSVIRTALKEDLGGRGDVTTLSAISEGIQATGKILCKGEGILAGIGTAEAVFHEVDPGLEFVREKSDGQRVERGEVVATIKGEVRSLLVAERTTLNFLQHLSGIATLTHKYVEAVSGLPVRIVDTRKTLPGLRELEKYAVRCGGGYNHRFGLYDGVLLKDNHLKVCGSIREAVEKARSNSPHLMKVEVEVETLDQLRETLEAGADVIMLDNMSVEEMRKAVEIAGDRCLLEASGSIRLENVREVAETGVDIISIGAITMSAPALDFSLELFDVIRGNLIDF</sequence>
<feature type="binding site" evidence="14">
    <location>
        <begin position="260"/>
        <end position="262"/>
    </location>
    <ligand>
        <name>substrate</name>
    </ligand>
</feature>
<feature type="binding site" evidence="14">
    <location>
        <position position="216"/>
    </location>
    <ligand>
        <name>substrate</name>
    </ligand>
</feature>
<dbReference type="SUPFAM" id="SSF51690">
    <property type="entry name" value="Nicotinate/Quinolinate PRTase C-terminal domain-like"/>
    <property type="match status" value="1"/>
</dbReference>
<gene>
    <name evidence="17" type="ORF">HKBW3S06_00516</name>
    <name evidence="18" type="ORF">HKBW3S25_01165</name>
</gene>
<feature type="binding site" evidence="14">
    <location>
        <position position="98"/>
    </location>
    <ligand>
        <name>substrate</name>
    </ligand>
</feature>
<evidence type="ECO:0000256" key="9">
    <source>
        <dbReference type="ARBA" id="ARBA00022679"/>
    </source>
</evidence>
<comment type="caution">
    <text evidence="18">The sequence shown here is derived from an EMBL/GenBank/DDBJ whole genome shotgun (WGS) entry which is preliminary data.</text>
</comment>
<accession>A0A6V8P1Z6</accession>
<organism evidence="18 19">
    <name type="scientific">Candidatus Hakubella thermalkaliphila</name>
    <dbReference type="NCBI Taxonomy" id="2754717"/>
    <lineage>
        <taxon>Bacteria</taxon>
        <taxon>Bacillati</taxon>
        <taxon>Actinomycetota</taxon>
        <taxon>Actinomycetota incertae sedis</taxon>
        <taxon>Candidatus Hakubellales</taxon>
        <taxon>Candidatus Hakubellaceae</taxon>
        <taxon>Candidatus Hakubella</taxon>
    </lineage>
</organism>
<keyword evidence="8 13" id="KW-0328">Glycosyltransferase</keyword>
<dbReference type="PANTHER" id="PTHR32179">
    <property type="entry name" value="NICOTINATE-NUCLEOTIDE PYROPHOSPHORYLASE [CARBOXYLATING]"/>
    <property type="match status" value="1"/>
</dbReference>
<feature type="binding site" evidence="14">
    <location>
        <begin position="239"/>
        <end position="241"/>
    </location>
    <ligand>
        <name>substrate</name>
    </ligand>
</feature>
<feature type="domain" description="Quinolinate phosphoribosyl transferase N-terminal" evidence="16">
    <location>
        <begin position="23"/>
        <end position="108"/>
    </location>
</feature>
<dbReference type="AlphaFoldDB" id="A0A6V8P1Z6"/>
<dbReference type="FunFam" id="3.20.20.70:FF:000030">
    <property type="entry name" value="Nicotinate-nucleotide pyrophosphorylase, carboxylating"/>
    <property type="match status" value="1"/>
</dbReference>
<evidence type="ECO:0000256" key="3">
    <source>
        <dbReference type="ARBA" id="ARBA00009400"/>
    </source>
</evidence>
<evidence type="ECO:0000256" key="7">
    <source>
        <dbReference type="ARBA" id="ARBA00022642"/>
    </source>
</evidence>
<dbReference type="InterPro" id="IPR022412">
    <property type="entry name" value="Quinolinate_PRibosylTrfase_N"/>
</dbReference>
<dbReference type="FunFam" id="3.90.1170.20:FF:000001">
    <property type="entry name" value="Nicotinate-nucleotide diphosphorylase (Carboxylating)"/>
    <property type="match status" value="1"/>
</dbReference>
<dbReference type="RefSeq" id="WP_258187123.1">
    <property type="nucleotide sequence ID" value="NZ_BLRV01000032.1"/>
</dbReference>
<evidence type="ECO:0000256" key="12">
    <source>
        <dbReference type="ARBA" id="ARBA00069173"/>
    </source>
</evidence>
<dbReference type="InterPro" id="IPR036068">
    <property type="entry name" value="Nicotinate_pribotase-like_C"/>
</dbReference>
<dbReference type="EMBL" id="BLRX01000161">
    <property type="protein sequence ID" value="GFP25684.1"/>
    <property type="molecule type" value="Genomic_DNA"/>
</dbReference>